<proteinExistence type="evidence at transcript level"/>
<evidence type="ECO:0000313" key="1">
    <source>
        <dbReference type="EMBL" id="JAB81632.1"/>
    </source>
</evidence>
<reference evidence="1" key="1">
    <citation type="journal article" date="2015" name="Sci. Rep.">
        <title>Tissue- and time-dependent transcription in Ixodes ricinus salivary glands and midguts when blood feeding on the vertebrate host.</title>
        <authorList>
            <person name="Kotsyfakis M."/>
            <person name="Schwarz A."/>
            <person name="Erhart J."/>
            <person name="Ribeiro J.M."/>
        </authorList>
    </citation>
    <scope>NUCLEOTIDE SEQUENCE</scope>
    <source>
        <tissue evidence="1">Salivary gland and midgut</tissue>
    </source>
</reference>
<dbReference type="EMBL" id="GANP01002836">
    <property type="protein sequence ID" value="JAB81632.1"/>
    <property type="molecule type" value="mRNA"/>
</dbReference>
<sequence>LLEFGYSHRRSGWTRATTQVSAEALIVTSRCPVLTEFSFPIHEPRLIVVRRVVLILQLRHQFLRRRV</sequence>
<organism evidence="1">
    <name type="scientific">Ixodes ricinus</name>
    <name type="common">Common tick</name>
    <name type="synonym">Acarus ricinus</name>
    <dbReference type="NCBI Taxonomy" id="34613"/>
    <lineage>
        <taxon>Eukaryota</taxon>
        <taxon>Metazoa</taxon>
        <taxon>Ecdysozoa</taxon>
        <taxon>Arthropoda</taxon>
        <taxon>Chelicerata</taxon>
        <taxon>Arachnida</taxon>
        <taxon>Acari</taxon>
        <taxon>Parasitiformes</taxon>
        <taxon>Ixodida</taxon>
        <taxon>Ixodoidea</taxon>
        <taxon>Ixodidae</taxon>
        <taxon>Ixodinae</taxon>
        <taxon>Ixodes</taxon>
    </lineage>
</organism>
<accession>V5HYN0</accession>
<dbReference type="AlphaFoldDB" id="V5HYN0"/>
<name>V5HYN0_IXORI</name>
<feature type="non-terminal residue" evidence="1">
    <location>
        <position position="1"/>
    </location>
</feature>
<protein>
    <submittedName>
        <fullName evidence="1">Uncharacterized protein</fullName>
    </submittedName>
</protein>